<feature type="compositionally biased region" description="Polar residues" evidence="1">
    <location>
        <begin position="47"/>
        <end position="63"/>
    </location>
</feature>
<sequence length="99" mass="10855">MLSRNRTSSTTNPSAVTSPFSPLNNNSNHIDQNSQSMSPKLLPDQPSIPSSTSLTNFDSTVSNFKRKNELEDDSTTKRTSGAVGTLKRIKYDNSFSNDV</sequence>
<evidence type="ECO:0000313" key="3">
    <source>
        <dbReference type="Proteomes" id="UP000663881"/>
    </source>
</evidence>
<accession>A0A820Q6G5</accession>
<dbReference type="Proteomes" id="UP000663881">
    <property type="component" value="Unassembled WGS sequence"/>
</dbReference>
<evidence type="ECO:0000313" key="2">
    <source>
        <dbReference type="EMBL" id="CAF4417955.1"/>
    </source>
</evidence>
<name>A0A820Q6G5_9BILA</name>
<feature type="compositionally biased region" description="Polar residues" evidence="1">
    <location>
        <begin position="13"/>
        <end position="38"/>
    </location>
</feature>
<comment type="caution">
    <text evidence="2">The sequence shown here is derived from an EMBL/GenBank/DDBJ whole genome shotgun (WGS) entry which is preliminary data.</text>
</comment>
<protein>
    <submittedName>
        <fullName evidence="2">Uncharacterized protein</fullName>
    </submittedName>
</protein>
<feature type="compositionally biased region" description="Low complexity" evidence="1">
    <location>
        <begin position="1"/>
        <end position="12"/>
    </location>
</feature>
<organism evidence="2 3">
    <name type="scientific">Adineta steineri</name>
    <dbReference type="NCBI Taxonomy" id="433720"/>
    <lineage>
        <taxon>Eukaryota</taxon>
        <taxon>Metazoa</taxon>
        <taxon>Spiralia</taxon>
        <taxon>Gnathifera</taxon>
        <taxon>Rotifera</taxon>
        <taxon>Eurotatoria</taxon>
        <taxon>Bdelloidea</taxon>
        <taxon>Adinetida</taxon>
        <taxon>Adinetidae</taxon>
        <taxon>Adineta</taxon>
    </lineage>
</organism>
<feature type="non-terminal residue" evidence="2">
    <location>
        <position position="1"/>
    </location>
</feature>
<evidence type="ECO:0000256" key="1">
    <source>
        <dbReference type="SAM" id="MobiDB-lite"/>
    </source>
</evidence>
<feature type="region of interest" description="Disordered" evidence="1">
    <location>
        <begin position="1"/>
        <end position="83"/>
    </location>
</feature>
<gene>
    <name evidence="2" type="ORF">OKA104_LOCUS52350</name>
</gene>
<proteinExistence type="predicted"/>
<reference evidence="2" key="1">
    <citation type="submission" date="2021-02" db="EMBL/GenBank/DDBJ databases">
        <authorList>
            <person name="Nowell W R."/>
        </authorList>
    </citation>
    <scope>NUCLEOTIDE SEQUENCE</scope>
</reference>
<dbReference type="AlphaFoldDB" id="A0A820Q6G5"/>
<dbReference type="EMBL" id="CAJOAY010030229">
    <property type="protein sequence ID" value="CAF4417955.1"/>
    <property type="molecule type" value="Genomic_DNA"/>
</dbReference>